<evidence type="ECO:0000256" key="11">
    <source>
        <dbReference type="SAM" id="MobiDB-lite"/>
    </source>
</evidence>
<dbReference type="KEGG" id="taz:TREAZ_0238"/>
<keyword evidence="4 9" id="KW-0645">Protease</keyword>
<dbReference type="GO" id="GO:0006508">
    <property type="term" value="P:proteolysis"/>
    <property type="evidence" value="ECO:0007669"/>
    <property type="project" value="UniProtKB-KW"/>
</dbReference>
<dbReference type="GO" id="GO:0008270">
    <property type="term" value="F:zinc ion binding"/>
    <property type="evidence" value="ECO:0007669"/>
    <property type="project" value="InterPro"/>
</dbReference>
<evidence type="ECO:0000256" key="10">
    <source>
        <dbReference type="RuleBase" id="RU004387"/>
    </source>
</evidence>
<evidence type="ECO:0000256" key="1">
    <source>
        <dbReference type="ARBA" id="ARBA00001947"/>
    </source>
</evidence>
<evidence type="ECO:0000256" key="6">
    <source>
        <dbReference type="ARBA" id="ARBA00022801"/>
    </source>
</evidence>
<evidence type="ECO:0000256" key="8">
    <source>
        <dbReference type="ARBA" id="ARBA00023049"/>
    </source>
</evidence>
<dbReference type="InParanoid" id="F5YE89"/>
<dbReference type="InterPro" id="IPR001948">
    <property type="entry name" value="Peptidase_M18"/>
</dbReference>
<evidence type="ECO:0000313" key="13">
    <source>
        <dbReference type="Proteomes" id="UP000009222"/>
    </source>
</evidence>
<dbReference type="Pfam" id="PF02127">
    <property type="entry name" value="Peptidase_M18"/>
    <property type="match status" value="1"/>
</dbReference>
<dbReference type="PANTHER" id="PTHR28570:SF2">
    <property type="entry name" value="M18 FAMILY AMINOPEPTIDASE 1-RELATED"/>
    <property type="match status" value="1"/>
</dbReference>
<dbReference type="Proteomes" id="UP000009222">
    <property type="component" value="Chromosome"/>
</dbReference>
<organism evidence="12 13">
    <name type="scientific">Leadbettera azotonutricia (strain ATCC BAA-888 / DSM 13862 / ZAS-9)</name>
    <name type="common">Treponema azotonutricium</name>
    <dbReference type="NCBI Taxonomy" id="545695"/>
    <lineage>
        <taxon>Bacteria</taxon>
        <taxon>Pseudomonadati</taxon>
        <taxon>Spirochaetota</taxon>
        <taxon>Spirochaetia</taxon>
        <taxon>Spirochaetales</taxon>
        <taxon>Breznakiellaceae</taxon>
        <taxon>Leadbettera</taxon>
    </lineage>
</organism>
<keyword evidence="5 9" id="KW-0479">Metal-binding</keyword>
<dbReference type="EMBL" id="CP001841">
    <property type="protein sequence ID" value="AEF81505.1"/>
    <property type="molecule type" value="Genomic_DNA"/>
</dbReference>
<dbReference type="SUPFAM" id="SSF53187">
    <property type="entry name" value="Zn-dependent exopeptidases"/>
    <property type="match status" value="1"/>
</dbReference>
<dbReference type="GO" id="GO:0004177">
    <property type="term" value="F:aminopeptidase activity"/>
    <property type="evidence" value="ECO:0007669"/>
    <property type="project" value="UniProtKB-KW"/>
</dbReference>
<dbReference type="EC" id="3.4.11.-" evidence="10"/>
<dbReference type="PANTHER" id="PTHR28570">
    <property type="entry name" value="ASPARTYL AMINOPEPTIDASE"/>
    <property type="match status" value="1"/>
</dbReference>
<protein>
    <recommendedName>
        <fullName evidence="10">M18 family aminopeptidase</fullName>
        <ecNumber evidence="10">3.4.11.-</ecNumber>
    </recommendedName>
</protein>
<reference evidence="12 13" key="2">
    <citation type="journal article" date="2011" name="ISME J.">
        <title>RNA-seq reveals cooperative metabolic interactions between two termite-gut spirochete species in co-culture.</title>
        <authorList>
            <person name="Rosenthal A.Z."/>
            <person name="Matson E.G."/>
            <person name="Eldar A."/>
            <person name="Leadbetter J.R."/>
        </authorList>
    </citation>
    <scope>NUCLEOTIDE SEQUENCE [LARGE SCALE GENOMIC DNA]</scope>
    <source>
        <strain evidence="13">ATCC BAA-888 / DSM 13862 / ZAS-9</strain>
    </source>
</reference>
<comment type="cofactor">
    <cofactor evidence="1 10">
        <name>Zn(2+)</name>
        <dbReference type="ChEBI" id="CHEBI:29105"/>
    </cofactor>
</comment>
<dbReference type="GO" id="GO:0005737">
    <property type="term" value="C:cytoplasm"/>
    <property type="evidence" value="ECO:0007669"/>
    <property type="project" value="UniProtKB-ARBA"/>
</dbReference>
<dbReference type="PRINTS" id="PR00932">
    <property type="entry name" value="AMINO1PTASE"/>
</dbReference>
<evidence type="ECO:0000256" key="3">
    <source>
        <dbReference type="ARBA" id="ARBA00022438"/>
    </source>
</evidence>
<dbReference type="HOGENOM" id="CLU_590123_0_0_12"/>
<sequence length="486" mass="53285">MKYPENEENEENMPAKSADEKKTPGQKLAEKLFFNPKNCWEGVDEKIEKAIEVFARSYKEMLNKGKTEREFTSAAIDLLQKKGFMDIDSASAKKFSPGAKVYRSIKGKALVAAVLGKRPLKEGLNILGAHVDSPRIDLKPSPLYEDTDFAFLDTHYYGGIKKYQWTAIPLAMHGVFIDSKGKTINVRLGEDEDDPVFTITDLLPHLAREQMQKKASEAVEGEDLDILVGSKPFKDEKVKEKVKLAILSILNEQYGIDEQSFAGAEIELVPAFKARDLGLDRSMIGAYGHDDRCCAYPALRALMDFASETPEKTAVCYLSDKEEIGSMGNTGAQSRGFENFVAALSGEGDLRSCLANSAMLSADVNAAYDPAYAGVFDKKNSSFMGKGLILSKYTGSGGKYGASDANAEFCSKVQALMNKNKIPWQFGELGKVDKGGGGTIALHAAKLGMEVLDCGIPVLSMHSPFEVISKVDLYYCYKGYVAFLKD</sequence>
<gene>
    <name evidence="12" type="ordered locus">TREAZ_0238</name>
</gene>
<dbReference type="NCBIfam" id="NF002600">
    <property type="entry name" value="PRK02256.1"/>
    <property type="match status" value="1"/>
</dbReference>
<proteinExistence type="inferred from homology"/>
<keyword evidence="3 9" id="KW-0031">Aminopeptidase</keyword>
<feature type="compositionally biased region" description="Acidic residues" evidence="11">
    <location>
        <begin position="1"/>
        <end position="11"/>
    </location>
</feature>
<dbReference type="FunFam" id="2.30.250.10:FF:000006">
    <property type="entry name" value="Probable M18 family aminopeptidase 1"/>
    <property type="match status" value="1"/>
</dbReference>
<reference evidence="13" key="1">
    <citation type="submission" date="2009-12" db="EMBL/GenBank/DDBJ databases">
        <title>Complete sequence of Treponema azotonutricium strain ZAS-9.</title>
        <authorList>
            <person name="Tetu S.G."/>
            <person name="Matson E."/>
            <person name="Ren Q."/>
            <person name="Seshadri R."/>
            <person name="Elbourne L."/>
            <person name="Hassan K.A."/>
            <person name="Durkin A."/>
            <person name="Radune D."/>
            <person name="Mohamoud Y."/>
            <person name="Shay R."/>
            <person name="Jin S."/>
            <person name="Zhang X."/>
            <person name="Lucey K."/>
            <person name="Ballor N.R."/>
            <person name="Ottesen E."/>
            <person name="Rosenthal R."/>
            <person name="Allen A."/>
            <person name="Leadbetter J.R."/>
            <person name="Paulsen I.T."/>
        </authorList>
    </citation>
    <scope>NUCLEOTIDE SEQUENCE [LARGE SCALE GENOMIC DNA]</scope>
    <source>
        <strain evidence="13">ATCC BAA-888 / DSM 13862 / ZAS-9</strain>
    </source>
</reference>
<name>F5YE89_LEAAZ</name>
<keyword evidence="7 9" id="KW-0862">Zinc</keyword>
<keyword evidence="13" id="KW-1185">Reference proteome</keyword>
<evidence type="ECO:0000256" key="7">
    <source>
        <dbReference type="ARBA" id="ARBA00022833"/>
    </source>
</evidence>
<evidence type="ECO:0000256" key="5">
    <source>
        <dbReference type="ARBA" id="ARBA00022723"/>
    </source>
</evidence>
<evidence type="ECO:0000256" key="4">
    <source>
        <dbReference type="ARBA" id="ARBA00022670"/>
    </source>
</evidence>
<evidence type="ECO:0000256" key="2">
    <source>
        <dbReference type="ARBA" id="ARBA00008290"/>
    </source>
</evidence>
<dbReference type="eggNOG" id="COG1362">
    <property type="taxonomic scope" value="Bacteria"/>
</dbReference>
<evidence type="ECO:0000313" key="12">
    <source>
        <dbReference type="EMBL" id="AEF81505.1"/>
    </source>
</evidence>
<dbReference type="Gene3D" id="3.40.630.10">
    <property type="entry name" value="Zn peptidases"/>
    <property type="match status" value="1"/>
</dbReference>
<dbReference type="Gene3D" id="2.30.250.10">
    <property type="entry name" value="Aminopeptidase i, Domain 2"/>
    <property type="match status" value="1"/>
</dbReference>
<keyword evidence="8 9" id="KW-0482">Metalloprotease</keyword>
<accession>F5YE89</accession>
<dbReference type="InterPro" id="IPR023358">
    <property type="entry name" value="Peptidase_M18_dom2"/>
</dbReference>
<dbReference type="SUPFAM" id="SSF101821">
    <property type="entry name" value="Aminopeptidase/glucanase lid domain"/>
    <property type="match status" value="1"/>
</dbReference>
<comment type="similarity">
    <text evidence="2 9">Belongs to the peptidase M18 family.</text>
</comment>
<keyword evidence="6 9" id="KW-0378">Hydrolase</keyword>
<dbReference type="AlphaFoldDB" id="F5YE89"/>
<evidence type="ECO:0000256" key="9">
    <source>
        <dbReference type="RuleBase" id="RU004386"/>
    </source>
</evidence>
<dbReference type="GO" id="GO:0008237">
    <property type="term" value="F:metallopeptidase activity"/>
    <property type="evidence" value="ECO:0007669"/>
    <property type="project" value="UniProtKB-KW"/>
</dbReference>
<feature type="region of interest" description="Disordered" evidence="11">
    <location>
        <begin position="1"/>
        <end position="24"/>
    </location>
</feature>